<feature type="compositionally biased region" description="Polar residues" evidence="1">
    <location>
        <begin position="321"/>
        <end position="342"/>
    </location>
</feature>
<evidence type="ECO:0000256" key="1">
    <source>
        <dbReference type="SAM" id="MobiDB-lite"/>
    </source>
</evidence>
<dbReference type="PANTHER" id="PTHR33318:SF4">
    <property type="entry name" value="OS04G0511700 PROTEIN"/>
    <property type="match status" value="1"/>
</dbReference>
<feature type="region of interest" description="Disordered" evidence="1">
    <location>
        <begin position="1"/>
        <end position="33"/>
    </location>
</feature>
<reference evidence="2 3" key="1">
    <citation type="journal article" date="2016" name="DNA Res.">
        <title>The draft genome of MD-2 pineapple using hybrid error correction of long reads.</title>
        <authorList>
            <person name="Redwan R.M."/>
            <person name="Saidin A."/>
            <person name="Kumar S.V."/>
        </authorList>
    </citation>
    <scope>NUCLEOTIDE SEQUENCE [LARGE SCALE GENOMIC DNA]</scope>
    <source>
        <strain evidence="3">cv. MD2</strain>
        <tissue evidence="2">Leaf</tissue>
    </source>
</reference>
<proteinExistence type="predicted"/>
<sequence length="401" mass="45020">MGCFLGCFGGPKDRKHRRSPEASQLGDPIKQPSLKQISLPLSPALFPPEAALVPIPEPELRVINEQGNLGSSRRRVVTFDLNITTYEPVAIHEEENHLLEDDEELEAIEKVEKPKSEEVNFTLESTTYPSNHRYQNCESDDDANGEHSEDGGDEEEDYEDYDIDEVDDGDGLGIVENEESYESYFSRPSDDELQITREVNSPAPKSMCSPDKQSTLLLKRKPRDRSQYVHPVLNPVENLSQWKQVKVHTIPVRSMDKENRDLVLESKIRISPNPSRKQEVSVDSSLSSWLVSSGKSTVERTVRNSAQTHPSFSREERAILGSSTVEDTKRTPATLSSRSPSRSPDKIAIVGAGSGYSFCRYNSDAKGIPNTTSKYREDKVVNWHSTPFDVRLERALNKTSA</sequence>
<dbReference type="EMBL" id="LSRQ01008347">
    <property type="protein sequence ID" value="OAY63396.1"/>
    <property type="molecule type" value="Genomic_DNA"/>
</dbReference>
<organism evidence="2 3">
    <name type="scientific">Ananas comosus</name>
    <name type="common">Pineapple</name>
    <name type="synonym">Ananas ananas</name>
    <dbReference type="NCBI Taxonomy" id="4615"/>
    <lineage>
        <taxon>Eukaryota</taxon>
        <taxon>Viridiplantae</taxon>
        <taxon>Streptophyta</taxon>
        <taxon>Embryophyta</taxon>
        <taxon>Tracheophyta</taxon>
        <taxon>Spermatophyta</taxon>
        <taxon>Magnoliopsida</taxon>
        <taxon>Liliopsida</taxon>
        <taxon>Poales</taxon>
        <taxon>Bromeliaceae</taxon>
        <taxon>Bromelioideae</taxon>
        <taxon>Ananas</taxon>
    </lineage>
</organism>
<protein>
    <submittedName>
        <fullName evidence="2">Protein JASON</fullName>
    </submittedName>
</protein>
<dbReference type="PANTHER" id="PTHR33318">
    <property type="entry name" value="ASPARTYL/GLUTAMYL-TRNA(ASN/GLN) AMIDOTRANSFERASE SUBUNIT"/>
    <property type="match status" value="1"/>
</dbReference>
<name>A0A199UFA5_ANACO</name>
<dbReference type="STRING" id="4615.A0A199UFA5"/>
<dbReference type="Proteomes" id="UP000092600">
    <property type="component" value="Unassembled WGS sequence"/>
</dbReference>
<gene>
    <name evidence="2" type="ORF">ACMD2_14658</name>
</gene>
<evidence type="ECO:0000313" key="3">
    <source>
        <dbReference type="Proteomes" id="UP000092600"/>
    </source>
</evidence>
<evidence type="ECO:0000313" key="2">
    <source>
        <dbReference type="EMBL" id="OAY63396.1"/>
    </source>
</evidence>
<feature type="compositionally biased region" description="Acidic residues" evidence="1">
    <location>
        <begin position="151"/>
        <end position="172"/>
    </location>
</feature>
<feature type="region of interest" description="Disordered" evidence="1">
    <location>
        <begin position="300"/>
        <end position="346"/>
    </location>
</feature>
<feature type="compositionally biased region" description="Polar residues" evidence="1">
    <location>
        <begin position="122"/>
        <end position="137"/>
    </location>
</feature>
<dbReference type="AlphaFoldDB" id="A0A199UFA5"/>
<accession>A0A199UFA5</accession>
<comment type="caution">
    <text evidence="2">The sequence shown here is derived from an EMBL/GenBank/DDBJ whole genome shotgun (WGS) entry which is preliminary data.</text>
</comment>
<dbReference type="InterPro" id="IPR039300">
    <property type="entry name" value="JASON"/>
</dbReference>
<dbReference type="GO" id="GO:0007142">
    <property type="term" value="P:male meiosis II"/>
    <property type="evidence" value="ECO:0007669"/>
    <property type="project" value="InterPro"/>
</dbReference>
<feature type="region of interest" description="Disordered" evidence="1">
    <location>
        <begin position="111"/>
        <end position="172"/>
    </location>
</feature>